<name>A0ABW4QJ12_9BACL</name>
<proteinExistence type="inferred from homology"/>
<dbReference type="PANTHER" id="PTHR47053">
    <property type="entry name" value="MUREIN DD-ENDOPEPTIDASE MEPH-RELATED"/>
    <property type="match status" value="1"/>
</dbReference>
<dbReference type="Gene3D" id="3.90.1720.10">
    <property type="entry name" value="endopeptidase domain like (from Nostoc punctiforme)"/>
    <property type="match status" value="1"/>
</dbReference>
<evidence type="ECO:0000256" key="4">
    <source>
        <dbReference type="ARBA" id="ARBA00022807"/>
    </source>
</evidence>
<dbReference type="Gene3D" id="2.30.30.40">
    <property type="entry name" value="SH3 Domains"/>
    <property type="match status" value="1"/>
</dbReference>
<sequence>MGKRVLVFSLAFLMFLAFAAPTYAAPVYKDVTDSYRFKAEFDFLAKQGILAPDAAADFRVDEEITRIEAAAFLAAALKLDVENRPVPVFSDVSPDDPNLPLIAAIVDEKIMLGTLEGEFRPNDKLTRAQMAVILVKAFGLKGTSSTTFKDVPAKFWASPYILTLIGNKITVGYKDYTFKPNQFISRSHFIVFLARILNPEFRTEVPPPPAAKPPAPTPPASCEKPAKTASYKVNVAVTNMWKYPNQTRSLDRPSLAYPVDMPKWLGSMTTSQKRWLTDRTDTQAVFGEEVSLLTTGSSWYRIAAKHQYVPYQKEGYPGWIPKSHITKVTKDYSDCAVALVTAKMATLYNADNKKKFLDISYSTLLPVIKTEGEWLHVQTPANGIKLLHKSMAKTAKNYAAFKKPTQADIVNSAKKFLGLPYLWAGTSAYGFDCSGIIYAVYKNYGMLIPRDSFYQATKGTAVSKQNLKPGDLVFFAYSGGRGKIYHVGIYIGSGKMLHAPNSSSKVRIEALNAGVYNTNYAGARRYIN</sequence>
<dbReference type="InterPro" id="IPR038765">
    <property type="entry name" value="Papain-like_cys_pep_sf"/>
</dbReference>
<evidence type="ECO:0000313" key="10">
    <source>
        <dbReference type="Proteomes" id="UP001597273"/>
    </source>
</evidence>
<dbReference type="RefSeq" id="WP_204893231.1">
    <property type="nucleotide sequence ID" value="NZ_JBHUFW010000008.1"/>
</dbReference>
<dbReference type="InterPro" id="IPR051202">
    <property type="entry name" value="Peptidase_C40"/>
</dbReference>
<feature type="signal peptide" evidence="6">
    <location>
        <begin position="1"/>
        <end position="19"/>
    </location>
</feature>
<dbReference type="PANTHER" id="PTHR47053:SF3">
    <property type="entry name" value="GAMMA-D-GLUTAMYL-L-LYSINE DIPEPTIDYL-PEPTIDASE"/>
    <property type="match status" value="1"/>
</dbReference>
<feature type="domain" description="NlpC/P60" evidence="8">
    <location>
        <begin position="403"/>
        <end position="527"/>
    </location>
</feature>
<dbReference type="Pfam" id="PF00877">
    <property type="entry name" value="NLPC_P60"/>
    <property type="match status" value="1"/>
</dbReference>
<dbReference type="Proteomes" id="UP001597273">
    <property type="component" value="Unassembled WGS sequence"/>
</dbReference>
<dbReference type="Pfam" id="PF00395">
    <property type="entry name" value="SLH"/>
    <property type="match status" value="2"/>
</dbReference>
<dbReference type="EMBL" id="JBHUFW010000008">
    <property type="protein sequence ID" value="MFD1863545.1"/>
    <property type="molecule type" value="Genomic_DNA"/>
</dbReference>
<keyword evidence="6" id="KW-0732">Signal</keyword>
<evidence type="ECO:0000256" key="3">
    <source>
        <dbReference type="ARBA" id="ARBA00022801"/>
    </source>
</evidence>
<keyword evidence="10" id="KW-1185">Reference proteome</keyword>
<accession>A0ABW4QJ12</accession>
<feature type="region of interest" description="Disordered" evidence="5">
    <location>
        <begin position="204"/>
        <end position="225"/>
    </location>
</feature>
<evidence type="ECO:0000313" key="9">
    <source>
        <dbReference type="EMBL" id="MFD1863545.1"/>
    </source>
</evidence>
<reference evidence="10" key="1">
    <citation type="journal article" date="2019" name="Int. J. Syst. Evol. Microbiol.">
        <title>The Global Catalogue of Microorganisms (GCM) 10K type strain sequencing project: providing services to taxonomists for standard genome sequencing and annotation.</title>
        <authorList>
            <consortium name="The Broad Institute Genomics Platform"/>
            <consortium name="The Broad Institute Genome Sequencing Center for Infectious Disease"/>
            <person name="Wu L."/>
            <person name="Ma J."/>
        </authorList>
    </citation>
    <scope>NUCLEOTIDE SEQUENCE [LARGE SCALE GENOMIC DNA]</scope>
    <source>
        <strain evidence="10">CGMCC 1.15475</strain>
    </source>
</reference>
<dbReference type="Pfam" id="PF23795">
    <property type="entry name" value="SH3_YKFC_2nd"/>
    <property type="match status" value="1"/>
</dbReference>
<feature type="domain" description="SLH" evidence="7">
    <location>
        <begin position="24"/>
        <end position="84"/>
    </location>
</feature>
<evidence type="ECO:0000256" key="5">
    <source>
        <dbReference type="SAM" id="MobiDB-lite"/>
    </source>
</evidence>
<keyword evidence="3" id="KW-0378">Hydrolase</keyword>
<dbReference type="PROSITE" id="PS51272">
    <property type="entry name" value="SLH"/>
    <property type="match status" value="3"/>
</dbReference>
<evidence type="ECO:0000259" key="8">
    <source>
        <dbReference type="PROSITE" id="PS51935"/>
    </source>
</evidence>
<protein>
    <submittedName>
        <fullName evidence="9">NlpC/P60 family protein</fullName>
    </submittedName>
</protein>
<comment type="similarity">
    <text evidence="1">Belongs to the peptidase C40 family.</text>
</comment>
<organism evidence="9 10">
    <name type="scientific">Planococcus chinensis</name>
    <dbReference type="NCBI Taxonomy" id="272917"/>
    <lineage>
        <taxon>Bacteria</taxon>
        <taxon>Bacillati</taxon>
        <taxon>Bacillota</taxon>
        <taxon>Bacilli</taxon>
        <taxon>Bacillales</taxon>
        <taxon>Caryophanaceae</taxon>
        <taxon>Planococcus</taxon>
    </lineage>
</organism>
<dbReference type="InterPro" id="IPR057812">
    <property type="entry name" value="SH3_YKFC_2nd"/>
</dbReference>
<gene>
    <name evidence="9" type="ORF">ACFSDB_11510</name>
</gene>
<feature type="compositionally biased region" description="Pro residues" evidence="5">
    <location>
        <begin position="205"/>
        <end position="219"/>
    </location>
</feature>
<dbReference type="InterPro" id="IPR001119">
    <property type="entry name" value="SLH_dom"/>
</dbReference>
<keyword evidence="4" id="KW-0788">Thiol protease</keyword>
<evidence type="ECO:0000259" key="7">
    <source>
        <dbReference type="PROSITE" id="PS51272"/>
    </source>
</evidence>
<feature type="domain" description="SLH" evidence="7">
    <location>
        <begin position="85"/>
        <end position="148"/>
    </location>
</feature>
<feature type="chain" id="PRO_5046440492" evidence="6">
    <location>
        <begin position="20"/>
        <end position="528"/>
    </location>
</feature>
<dbReference type="SUPFAM" id="SSF54001">
    <property type="entry name" value="Cysteine proteinases"/>
    <property type="match status" value="1"/>
</dbReference>
<dbReference type="InterPro" id="IPR000064">
    <property type="entry name" value="NLP_P60_dom"/>
</dbReference>
<evidence type="ECO:0000256" key="1">
    <source>
        <dbReference type="ARBA" id="ARBA00007074"/>
    </source>
</evidence>
<dbReference type="PROSITE" id="PS51935">
    <property type="entry name" value="NLPC_P60"/>
    <property type="match status" value="1"/>
</dbReference>
<feature type="domain" description="SLH" evidence="7">
    <location>
        <begin position="149"/>
        <end position="207"/>
    </location>
</feature>
<keyword evidence="2" id="KW-0645">Protease</keyword>
<comment type="caution">
    <text evidence="9">The sequence shown here is derived from an EMBL/GenBank/DDBJ whole genome shotgun (WGS) entry which is preliminary data.</text>
</comment>
<evidence type="ECO:0000256" key="2">
    <source>
        <dbReference type="ARBA" id="ARBA00022670"/>
    </source>
</evidence>
<evidence type="ECO:0000256" key="6">
    <source>
        <dbReference type="SAM" id="SignalP"/>
    </source>
</evidence>